<gene>
    <name evidence="2" type="primary">moeZ_28</name>
    <name evidence="2" type="ORF">GALL_450760</name>
</gene>
<keyword evidence="2" id="KW-0548">Nucleotidyltransferase</keyword>
<comment type="caution">
    <text evidence="2">The sequence shown here is derived from an EMBL/GenBank/DDBJ whole genome shotgun (WGS) entry which is preliminary data.</text>
</comment>
<dbReference type="PROSITE" id="PS50206">
    <property type="entry name" value="RHODANESE_3"/>
    <property type="match status" value="1"/>
</dbReference>
<keyword evidence="2" id="KW-0808">Transferase</keyword>
<name>A0A1J5PR72_9ZZZZ</name>
<dbReference type="PANTHER" id="PTHR44086">
    <property type="entry name" value="THIOSULFATE SULFURTRANSFERASE RDL2, MITOCHONDRIAL-RELATED"/>
    <property type="match status" value="1"/>
</dbReference>
<evidence type="ECO:0000259" key="1">
    <source>
        <dbReference type="PROSITE" id="PS50206"/>
    </source>
</evidence>
<sequence length="111" mass="11704">MADQGHRVHDLTAEEVSKGMTEGRYLLVDVREPNEVAVDAYPGAVVVPLSNFDPHAIPDPKGKQVVFACRSGKRSVTASLAAQTSGFAYDRHLAGGMLAWKAAGLPTKSGG</sequence>
<dbReference type="PANTHER" id="PTHR44086:SF10">
    <property type="entry name" value="THIOSULFATE SULFURTRANSFERASE_RHODANESE-LIKE DOMAIN-CONTAINING PROTEIN 3"/>
    <property type="match status" value="1"/>
</dbReference>
<dbReference type="SUPFAM" id="SSF52821">
    <property type="entry name" value="Rhodanese/Cell cycle control phosphatase"/>
    <property type="match status" value="1"/>
</dbReference>
<dbReference type="SMART" id="SM00450">
    <property type="entry name" value="RHOD"/>
    <property type="match status" value="1"/>
</dbReference>
<proteinExistence type="predicted"/>
<dbReference type="InterPro" id="IPR001763">
    <property type="entry name" value="Rhodanese-like_dom"/>
</dbReference>
<dbReference type="AlphaFoldDB" id="A0A1J5PR72"/>
<dbReference type="GO" id="GO:0016779">
    <property type="term" value="F:nucleotidyltransferase activity"/>
    <property type="evidence" value="ECO:0007669"/>
    <property type="project" value="UniProtKB-KW"/>
</dbReference>
<dbReference type="GO" id="GO:0004792">
    <property type="term" value="F:thiosulfate-cyanide sulfurtransferase activity"/>
    <property type="evidence" value="ECO:0007669"/>
    <property type="project" value="TreeGrafter"/>
</dbReference>
<dbReference type="InterPro" id="IPR036873">
    <property type="entry name" value="Rhodanese-like_dom_sf"/>
</dbReference>
<feature type="domain" description="Rhodanese" evidence="1">
    <location>
        <begin position="21"/>
        <end position="109"/>
    </location>
</feature>
<dbReference type="Pfam" id="PF00581">
    <property type="entry name" value="Rhodanese"/>
    <property type="match status" value="1"/>
</dbReference>
<dbReference type="Gene3D" id="3.40.250.10">
    <property type="entry name" value="Rhodanese-like domain"/>
    <property type="match status" value="1"/>
</dbReference>
<accession>A0A1J5PR72</accession>
<reference evidence="2" key="1">
    <citation type="submission" date="2016-10" db="EMBL/GenBank/DDBJ databases">
        <title>Sequence of Gallionella enrichment culture.</title>
        <authorList>
            <person name="Poehlein A."/>
            <person name="Muehling M."/>
            <person name="Daniel R."/>
        </authorList>
    </citation>
    <scope>NUCLEOTIDE SEQUENCE</scope>
</reference>
<dbReference type="EMBL" id="MLJW01002924">
    <property type="protein sequence ID" value="OIQ73288.1"/>
    <property type="molecule type" value="Genomic_DNA"/>
</dbReference>
<protein>
    <submittedName>
        <fullName evidence="2">Putative adenylyltransferase/sulfurtransferase MoeZ</fullName>
    </submittedName>
</protein>
<dbReference type="CDD" id="cd00158">
    <property type="entry name" value="RHOD"/>
    <property type="match status" value="1"/>
</dbReference>
<evidence type="ECO:0000313" key="2">
    <source>
        <dbReference type="EMBL" id="OIQ73288.1"/>
    </source>
</evidence>
<organism evidence="2">
    <name type="scientific">mine drainage metagenome</name>
    <dbReference type="NCBI Taxonomy" id="410659"/>
    <lineage>
        <taxon>unclassified sequences</taxon>
        <taxon>metagenomes</taxon>
        <taxon>ecological metagenomes</taxon>
    </lineage>
</organism>